<evidence type="ECO:0000256" key="13">
    <source>
        <dbReference type="ARBA" id="ARBA00023211"/>
    </source>
</evidence>
<dbReference type="Gene3D" id="3.30.420.10">
    <property type="entry name" value="Ribonuclease H-like superfamily/Ribonuclease H"/>
    <property type="match status" value="1"/>
</dbReference>
<comment type="cofactor">
    <cofactor evidence="14 15">
        <name>Mn(2+)</name>
        <dbReference type="ChEBI" id="CHEBI:29035"/>
    </cofactor>
    <cofactor evidence="14 15">
        <name>Mg(2+)</name>
        <dbReference type="ChEBI" id="CHEBI:18420"/>
    </cofactor>
    <text evidence="14 15">Manganese or magnesium. Binds 1 divalent metal ion per monomer in the absence of substrate. May bind a second metal ion after substrate binding.</text>
</comment>
<evidence type="ECO:0000256" key="9">
    <source>
        <dbReference type="ARBA" id="ARBA00022722"/>
    </source>
</evidence>
<keyword evidence="11 14" id="KW-0255">Endonuclease</keyword>
<comment type="cofactor">
    <cofactor evidence="2">
        <name>Mg(2+)</name>
        <dbReference type="ChEBI" id="CHEBI:18420"/>
    </cofactor>
</comment>
<evidence type="ECO:0000256" key="5">
    <source>
        <dbReference type="ARBA" id="ARBA00007383"/>
    </source>
</evidence>
<feature type="binding site" evidence="14 15">
    <location>
        <position position="118"/>
    </location>
    <ligand>
        <name>a divalent metal cation</name>
        <dbReference type="ChEBI" id="CHEBI:60240"/>
    </ligand>
</feature>
<evidence type="ECO:0000313" key="18">
    <source>
        <dbReference type="EMBL" id="BAO83543.1"/>
    </source>
</evidence>
<dbReference type="GO" id="GO:0005737">
    <property type="term" value="C:cytoplasm"/>
    <property type="evidence" value="ECO:0007669"/>
    <property type="project" value="UniProtKB-SubCell"/>
</dbReference>
<evidence type="ECO:0000256" key="14">
    <source>
        <dbReference type="HAMAP-Rule" id="MF_00052"/>
    </source>
</evidence>
<comment type="catalytic activity">
    <reaction evidence="1 14 15 16">
        <text>Endonucleolytic cleavage to 5'-phosphomonoester.</text>
        <dbReference type="EC" id="3.1.26.4"/>
    </reaction>
</comment>
<comment type="similarity">
    <text evidence="5 14 16">Belongs to the RNase HII family.</text>
</comment>
<dbReference type="PANTHER" id="PTHR10954:SF18">
    <property type="entry name" value="RIBONUCLEASE HII"/>
    <property type="match status" value="1"/>
</dbReference>
<dbReference type="AlphaFoldDB" id="A0A060NVF8"/>
<evidence type="ECO:0000256" key="7">
    <source>
        <dbReference type="ARBA" id="ARBA00019179"/>
    </source>
</evidence>
<feature type="binding site" evidence="14 15">
    <location>
        <position position="26"/>
    </location>
    <ligand>
        <name>a divalent metal cation</name>
        <dbReference type="ChEBI" id="CHEBI:60240"/>
    </ligand>
</feature>
<dbReference type="RefSeq" id="WP_045535845.1">
    <property type="nucleotide sequence ID" value="NZ_AP014569.1"/>
</dbReference>
<dbReference type="InterPro" id="IPR022898">
    <property type="entry name" value="RNase_HII"/>
</dbReference>
<dbReference type="GO" id="GO:0004523">
    <property type="term" value="F:RNA-DNA hybrid ribonuclease activity"/>
    <property type="evidence" value="ECO:0007669"/>
    <property type="project" value="UniProtKB-UniRule"/>
</dbReference>
<dbReference type="HOGENOM" id="CLU_036532_3_2_4"/>
<evidence type="ECO:0000256" key="12">
    <source>
        <dbReference type="ARBA" id="ARBA00022801"/>
    </source>
</evidence>
<feature type="domain" description="RNase H type-2" evidence="17">
    <location>
        <begin position="20"/>
        <end position="209"/>
    </location>
</feature>
<dbReference type="STRING" id="1458426.SMCB_1315"/>
<keyword evidence="13 14" id="KW-0464">Manganese</keyword>
<dbReference type="InterPro" id="IPR036397">
    <property type="entry name" value="RNaseH_sf"/>
</dbReference>
<organism evidence="18 19">
    <name type="scientific">Serpentinimonas maccroryi</name>
    <dbReference type="NCBI Taxonomy" id="1458426"/>
    <lineage>
        <taxon>Bacteria</taxon>
        <taxon>Pseudomonadati</taxon>
        <taxon>Pseudomonadota</taxon>
        <taxon>Betaproteobacteria</taxon>
        <taxon>Burkholderiales</taxon>
        <taxon>Comamonadaceae</taxon>
        <taxon>Serpentinimonas</taxon>
    </lineage>
</organism>
<dbReference type="HAMAP" id="MF_00052_B">
    <property type="entry name" value="RNase_HII_B"/>
    <property type="match status" value="1"/>
</dbReference>
<comment type="subcellular location">
    <subcellularLocation>
        <location evidence="4 14">Cytoplasm</location>
    </subcellularLocation>
</comment>
<evidence type="ECO:0000256" key="16">
    <source>
        <dbReference type="RuleBase" id="RU003515"/>
    </source>
</evidence>
<keyword evidence="8 14" id="KW-0963">Cytoplasm</keyword>
<accession>A0A060NVF8</accession>
<evidence type="ECO:0000256" key="2">
    <source>
        <dbReference type="ARBA" id="ARBA00001946"/>
    </source>
</evidence>
<evidence type="ECO:0000256" key="15">
    <source>
        <dbReference type="PROSITE-ProRule" id="PRU01319"/>
    </source>
</evidence>
<dbReference type="OrthoDB" id="9803420at2"/>
<dbReference type="GO" id="GO:0032299">
    <property type="term" value="C:ribonuclease H2 complex"/>
    <property type="evidence" value="ECO:0007669"/>
    <property type="project" value="TreeGrafter"/>
</dbReference>
<keyword evidence="9 14" id="KW-0540">Nuclease</keyword>
<evidence type="ECO:0000313" key="19">
    <source>
        <dbReference type="Proteomes" id="UP000066014"/>
    </source>
</evidence>
<sequence length="210" mass="22627">MRSRKSSKPDGYTLGWAPPGLVAGVDETGRGPLAGPVLAAAVMLDPRKPIAGLRDSKKLTPKRRAQLCELIHDRALCCSVAQASVEEIECLNILQATLLAMQRAVAGLRLRPTQVLVDGNRLPALQLPAQAVVRGDDRVAAIAAASIVAKVQRDRLCLDWHAQYPDYGFDRHKGYGTALHLEALQRLGPTPWHRRGFAPVAALLATACPP</sequence>
<evidence type="ECO:0000256" key="4">
    <source>
        <dbReference type="ARBA" id="ARBA00004496"/>
    </source>
</evidence>
<dbReference type="Proteomes" id="UP000066014">
    <property type="component" value="Chromosome"/>
</dbReference>
<dbReference type="GO" id="GO:0043137">
    <property type="term" value="P:DNA replication, removal of RNA primer"/>
    <property type="evidence" value="ECO:0007669"/>
    <property type="project" value="TreeGrafter"/>
</dbReference>
<evidence type="ECO:0000259" key="17">
    <source>
        <dbReference type="PROSITE" id="PS51975"/>
    </source>
</evidence>
<dbReference type="InterPro" id="IPR024567">
    <property type="entry name" value="RNase_HII/HIII_dom"/>
</dbReference>
<dbReference type="SUPFAM" id="SSF53098">
    <property type="entry name" value="Ribonuclease H-like"/>
    <property type="match status" value="1"/>
</dbReference>
<name>A0A060NVF8_9BURK</name>
<protein>
    <recommendedName>
        <fullName evidence="7 14">Ribonuclease HII</fullName>
        <shortName evidence="14">RNase HII</shortName>
        <ecNumber evidence="6 14">3.1.26.4</ecNumber>
    </recommendedName>
</protein>
<dbReference type="CDD" id="cd07182">
    <property type="entry name" value="RNase_HII_bacteria_HII_like"/>
    <property type="match status" value="1"/>
</dbReference>
<evidence type="ECO:0000256" key="11">
    <source>
        <dbReference type="ARBA" id="ARBA00022759"/>
    </source>
</evidence>
<dbReference type="PROSITE" id="PS51975">
    <property type="entry name" value="RNASE_H_2"/>
    <property type="match status" value="1"/>
</dbReference>
<evidence type="ECO:0000256" key="10">
    <source>
        <dbReference type="ARBA" id="ARBA00022723"/>
    </source>
</evidence>
<dbReference type="GO" id="GO:0006298">
    <property type="term" value="P:mismatch repair"/>
    <property type="evidence" value="ECO:0007669"/>
    <property type="project" value="TreeGrafter"/>
</dbReference>
<dbReference type="Pfam" id="PF01351">
    <property type="entry name" value="RNase_HII"/>
    <property type="match status" value="1"/>
</dbReference>
<dbReference type="GO" id="GO:0030145">
    <property type="term" value="F:manganese ion binding"/>
    <property type="evidence" value="ECO:0007669"/>
    <property type="project" value="UniProtKB-UniRule"/>
</dbReference>
<dbReference type="EMBL" id="AP014569">
    <property type="protein sequence ID" value="BAO83543.1"/>
    <property type="molecule type" value="Genomic_DNA"/>
</dbReference>
<dbReference type="KEGG" id="cbab:SMCB_1315"/>
<reference evidence="18 19" key="1">
    <citation type="journal article" date="2014" name="Nat. Commun.">
        <title>Physiological and genomic features of highly alkaliphilic hydrogen-utilizing Betaproteobacteria from a continental serpentinizing site.</title>
        <authorList>
            <person name="Suzuki S."/>
            <person name="Kuenen J.G."/>
            <person name="Schipper K."/>
            <person name="van der Velde S."/>
            <person name="Ishii S."/>
            <person name="Wu A."/>
            <person name="Sorokin D.Y."/>
            <person name="Tenney A."/>
            <person name="Meng X.Y."/>
            <person name="Morrill P.L."/>
            <person name="Kamagata Y."/>
            <person name="Muyzer G."/>
            <person name="Nealson K.H."/>
        </authorList>
    </citation>
    <scope>NUCLEOTIDE SEQUENCE [LARGE SCALE GENOMIC DNA]</scope>
    <source>
        <strain evidence="18 19">B1</strain>
    </source>
</reference>
<dbReference type="FunFam" id="3.30.420.10:FF:000006">
    <property type="entry name" value="Ribonuclease HII"/>
    <property type="match status" value="1"/>
</dbReference>
<dbReference type="EC" id="3.1.26.4" evidence="6 14"/>
<dbReference type="GO" id="GO:0003723">
    <property type="term" value="F:RNA binding"/>
    <property type="evidence" value="ECO:0007669"/>
    <property type="project" value="UniProtKB-UniRule"/>
</dbReference>
<evidence type="ECO:0000256" key="3">
    <source>
        <dbReference type="ARBA" id="ARBA00004065"/>
    </source>
</evidence>
<dbReference type="PANTHER" id="PTHR10954">
    <property type="entry name" value="RIBONUCLEASE H2 SUBUNIT A"/>
    <property type="match status" value="1"/>
</dbReference>
<evidence type="ECO:0000256" key="8">
    <source>
        <dbReference type="ARBA" id="ARBA00022490"/>
    </source>
</evidence>
<keyword evidence="10 14" id="KW-0479">Metal-binding</keyword>
<dbReference type="NCBIfam" id="NF000595">
    <property type="entry name" value="PRK00015.1-3"/>
    <property type="match status" value="1"/>
</dbReference>
<feature type="binding site" evidence="14 15">
    <location>
        <position position="27"/>
    </location>
    <ligand>
        <name>a divalent metal cation</name>
        <dbReference type="ChEBI" id="CHEBI:60240"/>
    </ligand>
</feature>
<comment type="function">
    <text evidence="3 14 16">Endonuclease that specifically degrades the RNA of RNA-DNA hybrids.</text>
</comment>
<dbReference type="NCBIfam" id="NF000596">
    <property type="entry name" value="PRK00015.1-4"/>
    <property type="match status" value="1"/>
</dbReference>
<keyword evidence="19" id="KW-1185">Reference proteome</keyword>
<dbReference type="InterPro" id="IPR012337">
    <property type="entry name" value="RNaseH-like_sf"/>
</dbReference>
<evidence type="ECO:0000256" key="1">
    <source>
        <dbReference type="ARBA" id="ARBA00000077"/>
    </source>
</evidence>
<proteinExistence type="inferred from homology"/>
<keyword evidence="12 14" id="KW-0378">Hydrolase</keyword>
<evidence type="ECO:0000256" key="6">
    <source>
        <dbReference type="ARBA" id="ARBA00012180"/>
    </source>
</evidence>
<dbReference type="InterPro" id="IPR001352">
    <property type="entry name" value="RNase_HII/HIII"/>
</dbReference>
<gene>
    <name evidence="14 18" type="primary">rnhB</name>
    <name evidence="18" type="ORF">SMCB_1315</name>
</gene>